<dbReference type="KEGG" id="fbe:FF125_17430"/>
<reference evidence="1 2" key="1">
    <citation type="submission" date="2019-05" db="EMBL/GenBank/DDBJ databases">
        <title>Algicella ahnfeltiae gen. nov., sp. nov., a novel marine bacterium of the family Flavobacteriaceae isolated from a red alga.</title>
        <authorList>
            <person name="Nedashkovskaya O.I."/>
            <person name="Kukhlevskiy A.D."/>
            <person name="Kim S.-G."/>
            <person name="Zhukova N.V."/>
            <person name="Mikhailov V.V."/>
        </authorList>
    </citation>
    <scope>NUCLEOTIDE SEQUENCE [LARGE SCALE GENOMIC DNA]</scope>
    <source>
        <strain evidence="1 2">10Alg115</strain>
    </source>
</reference>
<keyword evidence="2" id="KW-1185">Reference proteome</keyword>
<dbReference type="SUPFAM" id="SSF52402">
    <property type="entry name" value="Adenine nucleotide alpha hydrolases-like"/>
    <property type="match status" value="1"/>
</dbReference>
<proteinExistence type="predicted"/>
<dbReference type="Gene3D" id="3.40.50.12370">
    <property type="match status" value="1"/>
</dbReference>
<protein>
    <submittedName>
        <fullName evidence="1">Universal stress protein</fullName>
    </submittedName>
</protein>
<dbReference type="EMBL" id="CP040749">
    <property type="protein sequence ID" value="QCX40140.1"/>
    <property type="molecule type" value="Genomic_DNA"/>
</dbReference>
<organism evidence="1 2">
    <name type="scientific">Aureibaculum algae</name>
    <dbReference type="NCBI Taxonomy" id="2584122"/>
    <lineage>
        <taxon>Bacteria</taxon>
        <taxon>Pseudomonadati</taxon>
        <taxon>Bacteroidota</taxon>
        <taxon>Flavobacteriia</taxon>
        <taxon>Flavobacteriales</taxon>
        <taxon>Flavobacteriaceae</taxon>
        <taxon>Aureibaculum</taxon>
    </lineage>
</organism>
<evidence type="ECO:0000313" key="1">
    <source>
        <dbReference type="EMBL" id="QCX40140.1"/>
    </source>
</evidence>
<gene>
    <name evidence="1" type="ORF">FF125_17430</name>
</gene>
<sequence length="281" mass="31955">MKKQILCYTDFSENALNAINYAIKLYEQESCVFYILNAFQADREASDIEALVPDPENENYITAKKTSEVGLKNIVAIINSNDNHIYKIVSNFNALLFALKDTIKNNNIDLLAIGTNKASDIESGNGIPTLSIMEYITECSVIAVPGDYNFSGLKNIVLPLDYKEAINEINFTELLVINKLYHPEIHLVHIKNEFNLNNHQLENKTLLESIFKGLKYSFDTLKLMNINKSIHLLIDNKQYDLIIFLDEKSNYIGNELPRSLRKQIDTHLSIPVLLLNIKVAS</sequence>
<evidence type="ECO:0000313" key="2">
    <source>
        <dbReference type="Proteomes" id="UP000306229"/>
    </source>
</evidence>
<accession>A0A5B7TUY0</accession>
<dbReference type="Proteomes" id="UP000306229">
    <property type="component" value="Chromosome"/>
</dbReference>
<dbReference type="AlphaFoldDB" id="A0A5B7TUY0"/>
<name>A0A5B7TUY0_9FLAO</name>
<dbReference type="OrthoDB" id="9788959at2"/>
<dbReference type="RefSeq" id="WP_138950974.1">
    <property type="nucleotide sequence ID" value="NZ_CP040749.1"/>
</dbReference>